<keyword evidence="3 4" id="KW-0067">ATP-binding</keyword>
<dbReference type="Proteomes" id="UP001500751">
    <property type="component" value="Unassembled WGS sequence"/>
</dbReference>
<dbReference type="EMBL" id="BAAAQN010000026">
    <property type="protein sequence ID" value="GAA2038442.1"/>
    <property type="molecule type" value="Genomic_DNA"/>
</dbReference>
<gene>
    <name evidence="6" type="ORF">GCM10009839_44990</name>
</gene>
<evidence type="ECO:0000256" key="3">
    <source>
        <dbReference type="ARBA" id="ARBA00022840"/>
    </source>
</evidence>
<protein>
    <submittedName>
        <fullName evidence="6">ATP-grasp domain-containing protein</fullName>
    </submittedName>
</protein>
<sequence length="434" mass="45617">MVDVEHPAPDDRPFLIQVSSLSAVAREAFAVSVAQRYRVWLFVGGAGRTQTVTWEGPYIVGHTGIDTQDAPAMIEAARALDARLRAEHGRGVAGVVCYDEARIVDAAALAAALGLPTSPPEAVARCRDKHATRTALAAADVPQPRSRAVADVPQAVAAAEAIGYPVVIKPRNLAASFGVLRVDAPDGIAAAHAHALSIDLPEEKNRYEAGVLVEEYLDGPEISVDAACFDGRVVPLGVAHKELGFAPAFEEVGHLVDGADPLLRDPDLLAVLTGAHAALGFHTGVTHTELRHSRGVWKVVEVNGRLGGGLIPHLDRLATGVDVNLAAADIAAGRTPELTPGPSRVAAIQFLYPDHDMTIAEIRVDTAALPPEVERAGLLAPTPREVKLPPNGQAWESRIAQIVAVADTEQDCRAALEVAAKAFTVIPATEESAP</sequence>
<evidence type="ECO:0000259" key="5">
    <source>
        <dbReference type="PROSITE" id="PS50975"/>
    </source>
</evidence>
<keyword evidence="2 4" id="KW-0547">Nucleotide-binding</keyword>
<evidence type="ECO:0000256" key="2">
    <source>
        <dbReference type="ARBA" id="ARBA00022741"/>
    </source>
</evidence>
<keyword evidence="1" id="KW-0436">Ligase</keyword>
<dbReference type="SMART" id="SM01209">
    <property type="entry name" value="GARS_A"/>
    <property type="match status" value="1"/>
</dbReference>
<dbReference type="Gene3D" id="3.30.470.20">
    <property type="entry name" value="ATP-grasp fold, B domain"/>
    <property type="match status" value="1"/>
</dbReference>
<reference evidence="6 7" key="1">
    <citation type="journal article" date="2019" name="Int. J. Syst. Evol. Microbiol.">
        <title>The Global Catalogue of Microorganisms (GCM) 10K type strain sequencing project: providing services to taxonomists for standard genome sequencing and annotation.</title>
        <authorList>
            <consortium name="The Broad Institute Genomics Platform"/>
            <consortium name="The Broad Institute Genome Sequencing Center for Infectious Disease"/>
            <person name="Wu L."/>
            <person name="Ma J."/>
        </authorList>
    </citation>
    <scope>NUCLEOTIDE SEQUENCE [LARGE SCALE GENOMIC DNA]</scope>
    <source>
        <strain evidence="6 7">JCM 16014</strain>
    </source>
</reference>
<dbReference type="InterPro" id="IPR052032">
    <property type="entry name" value="ATP-dep_AA_Ligase"/>
</dbReference>
<proteinExistence type="predicted"/>
<evidence type="ECO:0000313" key="7">
    <source>
        <dbReference type="Proteomes" id="UP001500751"/>
    </source>
</evidence>
<evidence type="ECO:0000256" key="4">
    <source>
        <dbReference type="PROSITE-ProRule" id="PRU00409"/>
    </source>
</evidence>
<dbReference type="PROSITE" id="PS50975">
    <property type="entry name" value="ATP_GRASP"/>
    <property type="match status" value="1"/>
</dbReference>
<comment type="caution">
    <text evidence="6">The sequence shown here is derived from an EMBL/GenBank/DDBJ whole genome shotgun (WGS) entry which is preliminary data.</text>
</comment>
<name>A0ABN2UKH7_9ACTN</name>
<organism evidence="6 7">
    <name type="scientific">Catenulispora yoronensis</name>
    <dbReference type="NCBI Taxonomy" id="450799"/>
    <lineage>
        <taxon>Bacteria</taxon>
        <taxon>Bacillati</taxon>
        <taxon>Actinomycetota</taxon>
        <taxon>Actinomycetes</taxon>
        <taxon>Catenulisporales</taxon>
        <taxon>Catenulisporaceae</taxon>
        <taxon>Catenulispora</taxon>
    </lineage>
</organism>
<keyword evidence="7" id="KW-1185">Reference proteome</keyword>
<dbReference type="SUPFAM" id="SSF56059">
    <property type="entry name" value="Glutathione synthetase ATP-binding domain-like"/>
    <property type="match status" value="1"/>
</dbReference>
<dbReference type="Pfam" id="PF13535">
    <property type="entry name" value="ATP-grasp_4"/>
    <property type="match status" value="1"/>
</dbReference>
<dbReference type="InterPro" id="IPR011761">
    <property type="entry name" value="ATP-grasp"/>
</dbReference>
<accession>A0ABN2UKH7</accession>
<dbReference type="Gene3D" id="3.30.1490.20">
    <property type="entry name" value="ATP-grasp fold, A domain"/>
    <property type="match status" value="1"/>
</dbReference>
<dbReference type="InterPro" id="IPR013815">
    <property type="entry name" value="ATP_grasp_subdomain_1"/>
</dbReference>
<dbReference type="Gene3D" id="3.40.50.20">
    <property type="match status" value="1"/>
</dbReference>
<feature type="domain" description="ATP-grasp" evidence="5">
    <location>
        <begin position="133"/>
        <end position="332"/>
    </location>
</feature>
<evidence type="ECO:0000313" key="6">
    <source>
        <dbReference type="EMBL" id="GAA2038442.1"/>
    </source>
</evidence>
<evidence type="ECO:0000256" key="1">
    <source>
        <dbReference type="ARBA" id="ARBA00022598"/>
    </source>
</evidence>
<dbReference type="PANTHER" id="PTHR43585">
    <property type="entry name" value="FUMIPYRROLE BIOSYNTHESIS PROTEIN C"/>
    <property type="match status" value="1"/>
</dbReference>
<dbReference type="PANTHER" id="PTHR43585:SF2">
    <property type="entry name" value="ATP-GRASP ENZYME FSQD"/>
    <property type="match status" value="1"/>
</dbReference>